<reference evidence="2" key="1">
    <citation type="submission" date="2015-03" db="EMBL/GenBank/DDBJ databases">
        <authorList>
            <consortium name="Pathogen Informatics"/>
            <person name="Murphy D."/>
        </authorList>
    </citation>
    <scope>NUCLEOTIDE SEQUENCE</scope>
    <source>
        <strain evidence="2">N09902308</strain>
    </source>
</reference>
<accession>A0A655AWP8</accession>
<dbReference type="EMBL" id="CSBK01000714">
    <property type="protein sequence ID" value="COX80335.1"/>
    <property type="molecule type" value="Genomic_DNA"/>
</dbReference>
<reference evidence="3 4" key="2">
    <citation type="submission" date="2015-03" db="EMBL/GenBank/DDBJ databases">
        <authorList>
            <consortium name="Pathogen Informatics"/>
        </authorList>
    </citation>
    <scope>NUCLEOTIDE SEQUENCE [LARGE SCALE GENOMIC DNA]</scope>
    <source>
        <strain evidence="1 4">Bir 172</strain>
        <strain evidence="3">N09902308</strain>
    </source>
</reference>
<name>A0A655AWP8_MYCTX</name>
<evidence type="ECO:0000313" key="2">
    <source>
        <dbReference type="EMBL" id="COX80335.1"/>
    </source>
</evidence>
<dbReference type="Proteomes" id="UP000039021">
    <property type="component" value="Unassembled WGS sequence"/>
</dbReference>
<evidence type="ECO:0000313" key="4">
    <source>
        <dbReference type="Proteomes" id="UP000048948"/>
    </source>
</evidence>
<gene>
    <name evidence="2" type="ORF">ERS007739_01743</name>
    <name evidence="1" type="ORF">ERS027646_04718</name>
</gene>
<evidence type="ECO:0000313" key="1">
    <source>
        <dbReference type="EMBL" id="CKU35272.1"/>
    </source>
</evidence>
<protein>
    <submittedName>
        <fullName evidence="1">Uncharacterized protein</fullName>
    </submittedName>
</protein>
<dbReference type="EMBL" id="CNGE01001627">
    <property type="protein sequence ID" value="CKU35272.1"/>
    <property type="molecule type" value="Genomic_DNA"/>
</dbReference>
<proteinExistence type="predicted"/>
<organism evidence="1 4">
    <name type="scientific">Mycobacterium tuberculosis</name>
    <dbReference type="NCBI Taxonomy" id="1773"/>
    <lineage>
        <taxon>Bacteria</taxon>
        <taxon>Bacillati</taxon>
        <taxon>Actinomycetota</taxon>
        <taxon>Actinomycetes</taxon>
        <taxon>Mycobacteriales</taxon>
        <taxon>Mycobacteriaceae</taxon>
        <taxon>Mycobacterium</taxon>
        <taxon>Mycobacterium tuberculosis complex</taxon>
    </lineage>
</organism>
<evidence type="ECO:0000313" key="3">
    <source>
        <dbReference type="Proteomes" id="UP000039021"/>
    </source>
</evidence>
<sequence length="65" mass="7255">MAALIRDCRCDLTARTPLQHHHRQPGFLFEFGVGEVVVFAENRGVDLPENAASRMLGELLEGFES</sequence>
<dbReference type="Proteomes" id="UP000048948">
    <property type="component" value="Unassembled WGS sequence"/>
</dbReference>
<dbReference type="AlphaFoldDB" id="A0A655AWP8"/>